<dbReference type="InterPro" id="IPR002893">
    <property type="entry name" value="Znf_MYND"/>
</dbReference>
<keyword evidence="4" id="KW-0479">Metal-binding</keyword>
<evidence type="ECO:0000259" key="8">
    <source>
        <dbReference type="PROSITE" id="PS50280"/>
    </source>
</evidence>
<evidence type="ECO:0000256" key="6">
    <source>
        <dbReference type="ARBA" id="ARBA00022833"/>
    </source>
</evidence>
<dbReference type="SUPFAM" id="SSF82199">
    <property type="entry name" value="SET domain"/>
    <property type="match status" value="1"/>
</dbReference>
<evidence type="ECO:0000256" key="7">
    <source>
        <dbReference type="PROSITE-ProRule" id="PRU00134"/>
    </source>
</evidence>
<feature type="domain" description="MYND-type" evidence="9">
    <location>
        <begin position="285"/>
        <end position="324"/>
    </location>
</feature>
<sequence>MFCDFGIKSCNKFLSSTEFRELKTKRERICNVLQRFDLNHLICTASDRILEISKKNRKCFEIAEHYLKCADMMYRATADGNEGRLKNTIKNASMAIVNAPFGEETFVKGYELRSKCFVRLHENSQALSDIEVAIKFGGNVDPKRVLIKAIILFLKNQFKPLKDYLRSLNIRKNDLFTNFDDSVVLSELGLTHLTYKYLLSFVEDPNFATRTTKSDNAMTPSSENYMEQVTKFMVNYNLDNRCKIKNDSYKGRHFMAEGYIPKGSVILVERSYSLTLDKESQLEFCLFCHKACKSFIPCKHCTEAIFCSFECLNYGWKISHRFECTLLSIFKDSFNVSLHMYRTIASIGVEKALLIEKDLRHQREEQLKLLDDNESSSQNAKKAKNQVYDQLINDYLEDETLRKTVNYRQTLEQTQKVYRMNQTLLDHNETYEDYYDVCYMGVSIDVSLLHLLHMFLSTDDEQLEQINQNLIWDRLYSKQPQSVDNLMDDTPFLSSTISDFISLISIIQVNIRKLVTNVFSWNIYDESYQVKKSIATCQCLVGSLINHSCDPNVEWDFKNGCIVYTTTRNIEKGEEINNSYGPHRSTPFIERQNLLASNYYFNCRCSICREEVVNHPHVLACLLCAGPVVCLSEIVPYGGSNEISDELATYFNELIEMMDYQLKYCYIESQHLQSNLQTFCRLLYRLGKHEQACQYGLYQRVNREYSSTPRDSDRDQSFKSMLSQLENSTFWFQLYLKFIRQYGDNNSKRTSFYDGRNLLSTAKDLMDHHFETIQTTILNLLKTQENDEWKKPIVPMSANEELNHLDFINDSTNVSMDGGNERQLQHSSGVPYVKLLLSDVLHWCSTQYSIVV</sequence>
<evidence type="ECO:0000256" key="5">
    <source>
        <dbReference type="ARBA" id="ARBA00022771"/>
    </source>
</evidence>
<accession>A0A9Q0RRX5</accession>
<dbReference type="GO" id="GO:0008757">
    <property type="term" value="F:S-adenosylmethionine-dependent methyltransferase activity"/>
    <property type="evidence" value="ECO:0007669"/>
    <property type="project" value="UniProtKB-ARBA"/>
</dbReference>
<dbReference type="PANTHER" id="PTHR46165">
    <property type="entry name" value="SET AND MYND DOMAIN-CONTAINING PROTEIN 4"/>
    <property type="match status" value="1"/>
</dbReference>
<evidence type="ECO:0000259" key="9">
    <source>
        <dbReference type="PROSITE" id="PS50865"/>
    </source>
</evidence>
<dbReference type="InterPro" id="IPR046341">
    <property type="entry name" value="SET_dom_sf"/>
</dbReference>
<keyword evidence="6" id="KW-0862">Zinc</keyword>
<dbReference type="InterPro" id="IPR001214">
    <property type="entry name" value="SET_dom"/>
</dbReference>
<protein>
    <recommendedName>
        <fullName evidence="12">SET and MYND domain-containing protein 4</fullName>
    </recommendedName>
</protein>
<comment type="caution">
    <text evidence="10">The sequence shown here is derived from an EMBL/GenBank/DDBJ whole genome shotgun (WGS) entry which is preliminary data.</text>
</comment>
<keyword evidence="3" id="KW-0949">S-adenosyl-L-methionine</keyword>
<gene>
    <name evidence="10" type="ORF">RDWZM_002819</name>
</gene>
<evidence type="ECO:0000313" key="10">
    <source>
        <dbReference type="EMBL" id="KAJ6224274.1"/>
    </source>
</evidence>
<evidence type="ECO:0008006" key="12">
    <source>
        <dbReference type="Google" id="ProtNLM"/>
    </source>
</evidence>
<keyword evidence="5 7" id="KW-0863">Zinc-finger</keyword>
<dbReference type="GO" id="GO:0005634">
    <property type="term" value="C:nucleus"/>
    <property type="evidence" value="ECO:0007669"/>
    <property type="project" value="TreeGrafter"/>
</dbReference>
<evidence type="ECO:0000256" key="2">
    <source>
        <dbReference type="ARBA" id="ARBA00022679"/>
    </source>
</evidence>
<dbReference type="PROSITE" id="PS50280">
    <property type="entry name" value="SET"/>
    <property type="match status" value="1"/>
</dbReference>
<evidence type="ECO:0000256" key="1">
    <source>
        <dbReference type="ARBA" id="ARBA00022603"/>
    </source>
</evidence>
<dbReference type="SUPFAM" id="SSF144232">
    <property type="entry name" value="HIT/MYND zinc finger-like"/>
    <property type="match status" value="1"/>
</dbReference>
<dbReference type="InterPro" id="IPR052097">
    <property type="entry name" value="SET-MYND_domain_protein"/>
</dbReference>
<evidence type="ECO:0000313" key="11">
    <source>
        <dbReference type="Proteomes" id="UP001142055"/>
    </source>
</evidence>
<feature type="domain" description="SET" evidence="8">
    <location>
        <begin position="240"/>
        <end position="581"/>
    </location>
</feature>
<organism evidence="10 11">
    <name type="scientific">Blomia tropicalis</name>
    <name type="common">Mite</name>
    <dbReference type="NCBI Taxonomy" id="40697"/>
    <lineage>
        <taxon>Eukaryota</taxon>
        <taxon>Metazoa</taxon>
        <taxon>Ecdysozoa</taxon>
        <taxon>Arthropoda</taxon>
        <taxon>Chelicerata</taxon>
        <taxon>Arachnida</taxon>
        <taxon>Acari</taxon>
        <taxon>Acariformes</taxon>
        <taxon>Sarcoptiformes</taxon>
        <taxon>Astigmata</taxon>
        <taxon>Glycyphagoidea</taxon>
        <taxon>Echimyopodidae</taxon>
        <taxon>Blomia</taxon>
    </lineage>
</organism>
<dbReference type="GO" id="GO:0008270">
    <property type="term" value="F:zinc ion binding"/>
    <property type="evidence" value="ECO:0007669"/>
    <property type="project" value="UniProtKB-KW"/>
</dbReference>
<dbReference type="OMA" id="YYFNCRC"/>
<dbReference type="GO" id="GO:0042826">
    <property type="term" value="F:histone deacetylase binding"/>
    <property type="evidence" value="ECO:0007669"/>
    <property type="project" value="TreeGrafter"/>
</dbReference>
<dbReference type="PROSITE" id="PS50865">
    <property type="entry name" value="ZF_MYND_2"/>
    <property type="match status" value="1"/>
</dbReference>
<dbReference type="GO" id="GO:0008170">
    <property type="term" value="F:N-methyltransferase activity"/>
    <property type="evidence" value="ECO:0007669"/>
    <property type="project" value="UniProtKB-ARBA"/>
</dbReference>
<dbReference type="Gene3D" id="2.170.270.10">
    <property type="entry name" value="SET domain"/>
    <property type="match status" value="1"/>
</dbReference>
<dbReference type="Pfam" id="PF00856">
    <property type="entry name" value="SET"/>
    <property type="match status" value="1"/>
</dbReference>
<keyword evidence="1" id="KW-0489">Methyltransferase</keyword>
<dbReference type="PANTHER" id="PTHR46165:SF6">
    <property type="entry name" value="SET AND MYND DOMAIN-CONTAINING PROTEIN 4-LIKE PROTEIN"/>
    <property type="match status" value="1"/>
</dbReference>
<proteinExistence type="predicted"/>
<dbReference type="GO" id="GO:0008276">
    <property type="term" value="F:protein methyltransferase activity"/>
    <property type="evidence" value="ECO:0007669"/>
    <property type="project" value="UniProtKB-ARBA"/>
</dbReference>
<dbReference type="Proteomes" id="UP001142055">
    <property type="component" value="Chromosome 1"/>
</dbReference>
<dbReference type="GO" id="GO:0005737">
    <property type="term" value="C:cytoplasm"/>
    <property type="evidence" value="ECO:0007669"/>
    <property type="project" value="TreeGrafter"/>
</dbReference>
<evidence type="ECO:0000256" key="3">
    <source>
        <dbReference type="ARBA" id="ARBA00022691"/>
    </source>
</evidence>
<dbReference type="GO" id="GO:0032259">
    <property type="term" value="P:methylation"/>
    <property type="evidence" value="ECO:0007669"/>
    <property type="project" value="UniProtKB-KW"/>
</dbReference>
<dbReference type="EMBL" id="JAPWDV010000001">
    <property type="protein sequence ID" value="KAJ6224274.1"/>
    <property type="molecule type" value="Genomic_DNA"/>
</dbReference>
<reference evidence="10" key="1">
    <citation type="submission" date="2022-12" db="EMBL/GenBank/DDBJ databases">
        <title>Genome assemblies of Blomia tropicalis.</title>
        <authorList>
            <person name="Cui Y."/>
        </authorList>
    </citation>
    <scope>NUCLEOTIDE SEQUENCE</scope>
    <source>
        <tissue evidence="10">Adult mites</tissue>
    </source>
</reference>
<keyword evidence="11" id="KW-1185">Reference proteome</keyword>
<keyword evidence="2" id="KW-0808">Transferase</keyword>
<dbReference type="PROSITE" id="PS01360">
    <property type="entry name" value="ZF_MYND_1"/>
    <property type="match status" value="1"/>
</dbReference>
<dbReference type="AlphaFoldDB" id="A0A9Q0RRX5"/>
<evidence type="ECO:0000256" key="4">
    <source>
        <dbReference type="ARBA" id="ARBA00022723"/>
    </source>
</evidence>
<name>A0A9Q0RRX5_BLOTA</name>